<dbReference type="InterPro" id="IPR036852">
    <property type="entry name" value="Peptidase_S8/S53_dom_sf"/>
</dbReference>
<dbReference type="Pfam" id="PF02225">
    <property type="entry name" value="PA"/>
    <property type="match status" value="1"/>
</dbReference>
<sequence>MVNMKKTLLASAVGIALSTSAIAGVEQFRAAQGQSVHEIMSNQTAVELDEQAEKPSAWLVLLNAPASSDAFQGEEFNQQLAAQHIATAETLQQEVTFELMSVDADAEVLLATKHLAAGLVINASAEALAALRQHSAVKNILPVYDSKPMVAASAEYIRAVQTVTSGKATGEGIRVAILDSGVDYTHKLLGGPGTAEAYAAALADQTNPPAWPIGQIVGGFDFLRNDPNPIDDVRLAGAGHGTSVANSVSGVAPKVAFYAYTVCTNTCPGLAQLRALEASMDPNGDGNLEDRVDIINMSLGGQFGSTQAMSGTQFLIQRAVKLGTNMVISAGNDGNVPFRVGGPSTTPNALSVGAMTHPTAAIGLFESTVIDGADAVMTASAFNRSFDFAFSSTTTPLVVIPGEYTACNPLAETVDLTGKAVLVSRGVCGFAQKVKVAQQRGAAFVIIANSNPGEAPIVAGGDDPELTIPSVMITKEVGDAIKAKLDAGDTVAYNIRSVARSGAGGIANFTSRGPSMDGLLKPEITAPGEAIDVARVGTATGTAKVNGTSFSGPITAGAVALLRGALPDRSALEIKATLMNSANLTVHRQPLGINPEAKLASISQIGAGLVDVEKAVNLPVAAWVNEAKFDTSQAALSFGLNSLDKVTSMTKRVTLKNFSNSAKTYNLRIQDRYADKTATGALSWNFPATVMVPAKQTIEFDVALTVDPSKLPEFVLRNGVFYEPLEAAAQMDNVEFDGALIFNDPSTSSDHDLHLVYHVIPKPVGKLALSGELVDGKVATKVTNTGVIAVEPFASTLVATSPANPNISPTHDIRAITFDVAEAEFCASGYAIYPTIHLGDGVTHLLQGNYSVDIDVNNDGIYNHTMNTLLLTRLGPTYAASPGVMVSFNTTFGTTSGFFGDVFHYAGSKQVMLESCFNHVGLTAADLGRTITARFRTNPDSFSLTYNPALTADQVTASVRLLPSPAVTFSSVAVPSQGPAAEGETDTAVTSFAPGESAFLQRPVGDNRSFVLLSAEAEAAAVADYSAQLQQPTVAASQVFSVNENAAVGTVIGQITATSDFRTAITEYVVLGSSTAAISVNAMGQIVVADTAALNFEAGMVKATFEVAALDSAAQVSAPVTVTVNINNIPDEVPVVTATVTTASVASGTAAGTALGTVTVQVREAGATLSSVTTNNPLFAVQNGQLILTRSPGRDDAKAHNITLTARDSAGLQATATANVTVTHKSSGGSFGLFGLLLVPVLMLRRRFNKKA</sequence>
<feature type="domain" description="Cadherin" evidence="11">
    <location>
        <begin position="1034"/>
        <end position="1136"/>
    </location>
</feature>
<keyword evidence="7 8" id="KW-0720">Serine protease</keyword>
<dbReference type="InterPro" id="IPR023827">
    <property type="entry name" value="Peptidase_S8_Asp-AS"/>
</dbReference>
<feature type="signal peptide" evidence="10">
    <location>
        <begin position="1"/>
        <end position="23"/>
    </location>
</feature>
<dbReference type="Proteomes" id="UP000634667">
    <property type="component" value="Unassembled WGS sequence"/>
</dbReference>
<protein>
    <submittedName>
        <fullName evidence="12">Serine protease</fullName>
    </submittedName>
</protein>
<keyword evidence="4 8" id="KW-0645">Protease</keyword>
<dbReference type="Gene3D" id="2.60.40.60">
    <property type="entry name" value="Cadherins"/>
    <property type="match status" value="2"/>
</dbReference>
<evidence type="ECO:0000313" key="12">
    <source>
        <dbReference type="EMBL" id="GGW68700.1"/>
    </source>
</evidence>
<evidence type="ECO:0000256" key="8">
    <source>
        <dbReference type="PROSITE-ProRule" id="PRU01240"/>
    </source>
</evidence>
<dbReference type="CDD" id="cd11304">
    <property type="entry name" value="Cadherin_repeat"/>
    <property type="match status" value="2"/>
</dbReference>
<evidence type="ECO:0000256" key="6">
    <source>
        <dbReference type="ARBA" id="ARBA00022801"/>
    </source>
</evidence>
<dbReference type="InterPro" id="IPR000209">
    <property type="entry name" value="Peptidase_S8/S53_dom"/>
</dbReference>
<proteinExistence type="inferred from homology"/>
<feature type="active site" description="Charge relay system" evidence="8">
    <location>
        <position position="179"/>
    </location>
</feature>
<dbReference type="InterPro" id="IPR015919">
    <property type="entry name" value="Cadherin-like_sf"/>
</dbReference>
<dbReference type="NCBIfam" id="TIGR03501">
    <property type="entry name" value="GlyGly_CTERM"/>
    <property type="match status" value="1"/>
</dbReference>
<dbReference type="PRINTS" id="PR00723">
    <property type="entry name" value="SUBTILISIN"/>
</dbReference>
<dbReference type="PROSITE" id="PS00136">
    <property type="entry name" value="SUBTILASE_ASP"/>
    <property type="match status" value="1"/>
</dbReference>
<dbReference type="InterPro" id="IPR020008">
    <property type="entry name" value="GlyGly_CTERM"/>
</dbReference>
<evidence type="ECO:0000256" key="5">
    <source>
        <dbReference type="ARBA" id="ARBA00022729"/>
    </source>
</evidence>
<feature type="chain" id="PRO_5045906386" evidence="10">
    <location>
        <begin position="24"/>
        <end position="1252"/>
    </location>
</feature>
<comment type="caution">
    <text evidence="12">The sequence shown here is derived from an EMBL/GenBank/DDBJ whole genome shotgun (WGS) entry which is preliminary data.</text>
</comment>
<dbReference type="InterPro" id="IPR050131">
    <property type="entry name" value="Peptidase_S8_subtilisin-like"/>
</dbReference>
<feature type="active site" description="Charge relay system" evidence="8">
    <location>
        <position position="549"/>
    </location>
</feature>
<dbReference type="PROSITE" id="PS00138">
    <property type="entry name" value="SUBTILASE_SER"/>
    <property type="match status" value="1"/>
</dbReference>
<dbReference type="SUPFAM" id="SSF52025">
    <property type="entry name" value="PA domain"/>
    <property type="match status" value="1"/>
</dbReference>
<dbReference type="SUPFAM" id="SSF52743">
    <property type="entry name" value="Subtilisin-like"/>
    <property type="match status" value="1"/>
</dbReference>
<dbReference type="InterPro" id="IPR023828">
    <property type="entry name" value="Peptidase_S8_Ser-AS"/>
</dbReference>
<dbReference type="PANTHER" id="PTHR43806">
    <property type="entry name" value="PEPTIDASE S8"/>
    <property type="match status" value="1"/>
</dbReference>
<dbReference type="InterPro" id="IPR003137">
    <property type="entry name" value="PA_domain"/>
</dbReference>
<evidence type="ECO:0000256" key="2">
    <source>
        <dbReference type="ARBA" id="ARBA00022512"/>
    </source>
</evidence>
<dbReference type="InterPro" id="IPR015500">
    <property type="entry name" value="Peptidase_S8_subtilisin-rel"/>
</dbReference>
<keyword evidence="13" id="KW-1185">Reference proteome</keyword>
<evidence type="ECO:0000256" key="1">
    <source>
        <dbReference type="ARBA" id="ARBA00011073"/>
    </source>
</evidence>
<dbReference type="Gene3D" id="3.40.50.200">
    <property type="entry name" value="Peptidase S8/S53 domain"/>
    <property type="match status" value="1"/>
</dbReference>
<keyword evidence="2" id="KW-0134">Cell wall</keyword>
<dbReference type="EMBL" id="BMYR01000011">
    <property type="protein sequence ID" value="GGW68700.1"/>
    <property type="molecule type" value="Genomic_DNA"/>
</dbReference>
<dbReference type="Pfam" id="PF00082">
    <property type="entry name" value="Peptidase_S8"/>
    <property type="match status" value="1"/>
</dbReference>
<dbReference type="PANTHER" id="PTHR43806:SF11">
    <property type="entry name" value="CEREVISIN-RELATED"/>
    <property type="match status" value="1"/>
</dbReference>
<dbReference type="InterPro" id="IPR002126">
    <property type="entry name" value="Cadherin-like_dom"/>
</dbReference>
<reference evidence="13" key="1">
    <citation type="journal article" date="2019" name="Int. J. Syst. Evol. Microbiol.">
        <title>The Global Catalogue of Microorganisms (GCM) 10K type strain sequencing project: providing services to taxonomists for standard genome sequencing and annotation.</title>
        <authorList>
            <consortium name="The Broad Institute Genomics Platform"/>
            <consortium name="The Broad Institute Genome Sequencing Center for Infectious Disease"/>
            <person name="Wu L."/>
            <person name="Ma J."/>
        </authorList>
    </citation>
    <scope>NUCLEOTIDE SEQUENCE [LARGE SCALE GENOMIC DNA]</scope>
    <source>
        <strain evidence="13">KCTC 23723</strain>
    </source>
</reference>
<evidence type="ECO:0000313" key="13">
    <source>
        <dbReference type="Proteomes" id="UP000634667"/>
    </source>
</evidence>
<evidence type="ECO:0000256" key="10">
    <source>
        <dbReference type="SAM" id="SignalP"/>
    </source>
</evidence>
<keyword evidence="3" id="KW-0964">Secreted</keyword>
<keyword evidence="5 10" id="KW-0732">Signal</keyword>
<organism evidence="12 13">
    <name type="scientific">Alishewanella tabrizica</name>
    <dbReference type="NCBI Taxonomy" id="671278"/>
    <lineage>
        <taxon>Bacteria</taxon>
        <taxon>Pseudomonadati</taxon>
        <taxon>Pseudomonadota</taxon>
        <taxon>Gammaproteobacteria</taxon>
        <taxon>Alteromonadales</taxon>
        <taxon>Alteromonadaceae</taxon>
        <taxon>Alishewanella</taxon>
    </lineage>
</organism>
<evidence type="ECO:0000256" key="7">
    <source>
        <dbReference type="ARBA" id="ARBA00022825"/>
    </source>
</evidence>
<evidence type="ECO:0000256" key="9">
    <source>
        <dbReference type="RuleBase" id="RU003355"/>
    </source>
</evidence>
<dbReference type="PROSITE" id="PS50268">
    <property type="entry name" value="CADHERIN_2"/>
    <property type="match status" value="1"/>
</dbReference>
<accession>A0ABQ2WQJ6</accession>
<dbReference type="GO" id="GO:0008233">
    <property type="term" value="F:peptidase activity"/>
    <property type="evidence" value="ECO:0007669"/>
    <property type="project" value="UniProtKB-KW"/>
</dbReference>
<gene>
    <name evidence="12" type="ORF">GCM10008111_25900</name>
</gene>
<comment type="similarity">
    <text evidence="1 8 9">Belongs to the peptidase S8 family.</text>
</comment>
<dbReference type="Gene3D" id="3.50.30.30">
    <property type="match status" value="1"/>
</dbReference>
<name>A0ABQ2WQJ6_9ALTE</name>
<dbReference type="InterPro" id="IPR046450">
    <property type="entry name" value="PA_dom_sf"/>
</dbReference>
<feature type="active site" description="Charge relay system" evidence="8">
    <location>
        <position position="240"/>
    </location>
</feature>
<evidence type="ECO:0000256" key="4">
    <source>
        <dbReference type="ARBA" id="ARBA00022670"/>
    </source>
</evidence>
<dbReference type="CDD" id="cd04818">
    <property type="entry name" value="PA_subtilisin_1"/>
    <property type="match status" value="1"/>
</dbReference>
<evidence type="ECO:0000259" key="11">
    <source>
        <dbReference type="PROSITE" id="PS50268"/>
    </source>
</evidence>
<dbReference type="PROSITE" id="PS51892">
    <property type="entry name" value="SUBTILASE"/>
    <property type="match status" value="1"/>
</dbReference>
<evidence type="ECO:0000256" key="3">
    <source>
        <dbReference type="ARBA" id="ARBA00022525"/>
    </source>
</evidence>
<keyword evidence="6 8" id="KW-0378">Hydrolase</keyword>
<dbReference type="SUPFAM" id="SSF49313">
    <property type="entry name" value="Cadherin-like"/>
    <property type="match status" value="2"/>
</dbReference>
<dbReference type="GO" id="GO:0006508">
    <property type="term" value="P:proteolysis"/>
    <property type="evidence" value="ECO:0007669"/>
    <property type="project" value="UniProtKB-KW"/>
</dbReference>